<dbReference type="Proteomes" id="UP001295469">
    <property type="component" value="Chromosome C05"/>
</dbReference>
<organism evidence="1">
    <name type="scientific">Brassica napus</name>
    <name type="common">Rape</name>
    <dbReference type="NCBI Taxonomy" id="3708"/>
    <lineage>
        <taxon>Eukaryota</taxon>
        <taxon>Viridiplantae</taxon>
        <taxon>Streptophyta</taxon>
        <taxon>Embryophyta</taxon>
        <taxon>Tracheophyta</taxon>
        <taxon>Spermatophyta</taxon>
        <taxon>Magnoliopsida</taxon>
        <taxon>eudicotyledons</taxon>
        <taxon>Gunneridae</taxon>
        <taxon>Pentapetalae</taxon>
        <taxon>rosids</taxon>
        <taxon>malvids</taxon>
        <taxon>Brassicales</taxon>
        <taxon>Brassicaceae</taxon>
        <taxon>Brassiceae</taxon>
        <taxon>Brassica</taxon>
    </lineage>
</organism>
<proteinExistence type="predicted"/>
<evidence type="ECO:0000313" key="1">
    <source>
        <dbReference type="EMBL" id="CAF1929666.1"/>
    </source>
</evidence>
<feature type="non-terminal residue" evidence="1">
    <location>
        <position position="114"/>
    </location>
</feature>
<name>A0A816LD61_BRANA</name>
<reference evidence="1" key="1">
    <citation type="submission" date="2021-01" db="EMBL/GenBank/DDBJ databases">
        <authorList>
            <consortium name="Genoscope - CEA"/>
            <person name="William W."/>
        </authorList>
    </citation>
    <scope>NUCLEOTIDE SEQUENCE</scope>
</reference>
<dbReference type="AlphaFoldDB" id="A0A816LD61"/>
<sequence>WLVCWVYYPLGYLIFQAIIETPLHCAKRVMDPEAFQLYLWGSVGFSSLVQSTKLKSCMKGITPMEDIYPKWVKVEPDTDLDNMIVDILNDQLNDNLWDVVPRTKCKKRKTHVNT</sequence>
<gene>
    <name evidence="1" type="ORF">DARMORV10_C05P34540.1</name>
</gene>
<dbReference type="EMBL" id="HG994369">
    <property type="protein sequence ID" value="CAF1929666.1"/>
    <property type="molecule type" value="Genomic_DNA"/>
</dbReference>
<protein>
    <submittedName>
        <fullName evidence="1">(rape) hypothetical protein</fullName>
    </submittedName>
</protein>
<accession>A0A816LD61</accession>